<name>A0A6J5N703_9CAUD</name>
<evidence type="ECO:0000313" key="1">
    <source>
        <dbReference type="EMBL" id="CAB4151489.1"/>
    </source>
</evidence>
<organism evidence="1">
    <name type="scientific">uncultured Caudovirales phage</name>
    <dbReference type="NCBI Taxonomy" id="2100421"/>
    <lineage>
        <taxon>Viruses</taxon>
        <taxon>Duplodnaviria</taxon>
        <taxon>Heunggongvirae</taxon>
        <taxon>Uroviricota</taxon>
        <taxon>Caudoviricetes</taxon>
        <taxon>Peduoviridae</taxon>
        <taxon>Maltschvirus</taxon>
        <taxon>Maltschvirus maltsch</taxon>
    </lineage>
</organism>
<protein>
    <submittedName>
        <fullName evidence="1">Uncharacterized protein</fullName>
    </submittedName>
</protein>
<dbReference type="EMBL" id="LR796569">
    <property type="protein sequence ID" value="CAB4151489.1"/>
    <property type="molecule type" value="Genomic_DNA"/>
</dbReference>
<sequence>MTRRRYVYDPATKEMVEITQGAEPEARADSGALWGDRHYEGMRASDGTDISSRSKHRQYMKDNNLTTMDDFTNSWAKAKEQRERLYTQGGTFTRNDIERAMYQVQSRK</sequence>
<reference evidence="1" key="1">
    <citation type="submission" date="2020-04" db="EMBL/GenBank/DDBJ databases">
        <authorList>
            <person name="Chiriac C."/>
            <person name="Salcher M."/>
            <person name="Ghai R."/>
            <person name="Kavagutti S V."/>
        </authorList>
    </citation>
    <scope>NUCLEOTIDE SEQUENCE</scope>
</reference>
<accession>A0A6J5N703</accession>
<gene>
    <name evidence="1" type="ORF">UFOVP601_18</name>
</gene>
<proteinExistence type="predicted"/>